<dbReference type="OrthoDB" id="296793at2759"/>
<feature type="non-terminal residue" evidence="1">
    <location>
        <position position="1"/>
    </location>
</feature>
<sequence length="102" mass="11545">MCIGLMGQLSPSRAGKWSLPMVTKQPWTCHMGHAVYLDFVGGQLEKCILMIYCMLFLCRSNIVEAHTQVLSLLKSEYSHEEIQGIINMTSIQDLQQQLDSLL</sequence>
<name>A0A6A4LKD7_9ERIC</name>
<evidence type="ECO:0000313" key="2">
    <source>
        <dbReference type="Proteomes" id="UP000428333"/>
    </source>
</evidence>
<proteinExistence type="predicted"/>
<evidence type="ECO:0000313" key="1">
    <source>
        <dbReference type="EMBL" id="KAE9457762.1"/>
    </source>
</evidence>
<accession>A0A6A4LKD7</accession>
<organism evidence="1 2">
    <name type="scientific">Rhododendron williamsianum</name>
    <dbReference type="NCBI Taxonomy" id="262921"/>
    <lineage>
        <taxon>Eukaryota</taxon>
        <taxon>Viridiplantae</taxon>
        <taxon>Streptophyta</taxon>
        <taxon>Embryophyta</taxon>
        <taxon>Tracheophyta</taxon>
        <taxon>Spermatophyta</taxon>
        <taxon>Magnoliopsida</taxon>
        <taxon>eudicotyledons</taxon>
        <taxon>Gunneridae</taxon>
        <taxon>Pentapetalae</taxon>
        <taxon>asterids</taxon>
        <taxon>Ericales</taxon>
        <taxon>Ericaceae</taxon>
        <taxon>Ericoideae</taxon>
        <taxon>Rhodoreae</taxon>
        <taxon>Rhododendron</taxon>
    </lineage>
</organism>
<protein>
    <submittedName>
        <fullName evidence="1">Uncharacterized protein</fullName>
    </submittedName>
</protein>
<dbReference type="Proteomes" id="UP000428333">
    <property type="component" value="Linkage Group LG06"/>
</dbReference>
<dbReference type="AlphaFoldDB" id="A0A6A4LKD7"/>
<keyword evidence="2" id="KW-1185">Reference proteome</keyword>
<reference evidence="1 2" key="1">
    <citation type="journal article" date="2019" name="Genome Biol. Evol.">
        <title>The Rhododendron genome and chromosomal organization provide insight into shared whole-genome duplications across the heath family (Ericaceae).</title>
        <authorList>
            <person name="Soza V.L."/>
            <person name="Lindsley D."/>
            <person name="Waalkes A."/>
            <person name="Ramage E."/>
            <person name="Patwardhan R.P."/>
            <person name="Burton J.N."/>
            <person name="Adey A."/>
            <person name="Kumar A."/>
            <person name="Qiu R."/>
            <person name="Shendure J."/>
            <person name="Hall B."/>
        </authorList>
    </citation>
    <scope>NUCLEOTIDE SEQUENCE [LARGE SCALE GENOMIC DNA]</scope>
    <source>
        <strain evidence="1">RSF 1966-606</strain>
    </source>
</reference>
<comment type="caution">
    <text evidence="1">The sequence shown here is derived from an EMBL/GenBank/DDBJ whole genome shotgun (WGS) entry which is preliminary data.</text>
</comment>
<gene>
    <name evidence="1" type="ORF">C3L33_10337</name>
</gene>
<dbReference type="EMBL" id="QEFC01001461">
    <property type="protein sequence ID" value="KAE9457762.1"/>
    <property type="molecule type" value="Genomic_DNA"/>
</dbReference>